<dbReference type="PANTHER" id="PTHR13812">
    <property type="entry name" value="KETIMINE REDUCTASE MU-CRYSTALLIN"/>
    <property type="match status" value="1"/>
</dbReference>
<dbReference type="Gene3D" id="3.30.1780.10">
    <property type="entry name" value="ornithine cyclodeaminase, domain 1"/>
    <property type="match status" value="1"/>
</dbReference>
<dbReference type="AlphaFoldDB" id="A0A0F5I2V2"/>
<dbReference type="PANTHER" id="PTHR13812:SF19">
    <property type="entry name" value="KETIMINE REDUCTASE MU-CRYSTALLIN"/>
    <property type="match status" value="1"/>
</dbReference>
<dbReference type="SUPFAM" id="SSF51735">
    <property type="entry name" value="NAD(P)-binding Rossmann-fold domains"/>
    <property type="match status" value="1"/>
</dbReference>
<dbReference type="GO" id="GO:0005737">
    <property type="term" value="C:cytoplasm"/>
    <property type="evidence" value="ECO:0007669"/>
    <property type="project" value="TreeGrafter"/>
</dbReference>
<dbReference type="PIRSF" id="PIRSF001439">
    <property type="entry name" value="CryM"/>
    <property type="match status" value="1"/>
</dbReference>
<dbReference type="InterPro" id="IPR003462">
    <property type="entry name" value="ODC_Mu_crystall"/>
</dbReference>
<dbReference type="Pfam" id="PF02423">
    <property type="entry name" value="OCD_Mu_crystall"/>
    <property type="match status" value="1"/>
</dbReference>
<keyword evidence="2" id="KW-1185">Reference proteome</keyword>
<accession>A0A0F5I2V2</accession>
<dbReference type="STRING" id="1221996.QY95_02005"/>
<comment type="caution">
    <text evidence="1">The sequence shown here is derived from an EMBL/GenBank/DDBJ whole genome shotgun (WGS) entry which is preliminary data.</text>
</comment>
<organism evidence="1 2">
    <name type="scientific">Bacillus thermotolerans</name>
    <name type="common">Quasibacillus thermotolerans</name>
    <dbReference type="NCBI Taxonomy" id="1221996"/>
    <lineage>
        <taxon>Bacteria</taxon>
        <taxon>Bacillati</taxon>
        <taxon>Bacillota</taxon>
        <taxon>Bacilli</taxon>
        <taxon>Bacillales</taxon>
        <taxon>Bacillaceae</taxon>
        <taxon>Bacillus</taxon>
    </lineage>
</organism>
<evidence type="ECO:0000313" key="1">
    <source>
        <dbReference type="EMBL" id="KKB39788.1"/>
    </source>
</evidence>
<sequence length="321" mass="35262">MLILSQESVDQAVSLTDVMDAVELAYRLYDEEQFHMDARTHMSCDENTLLLMPCAASDSIGTKIVTVFPNNETHPVTQGLMLLTDRTTGEAKALLNGTYLTGLRTGALGGLAARYLSPRSASSLGLIGTGVQGFYQLLAISEVRPIEHIYLFNRTKERAATFKQEIQSRLPGHVNIHVADSPEQVTRHSDIIVTATTSETPVLPNERHMYNSKTIIAVGSFQPHMRELPDELFKQADCLFIDTLDAMQETGDVITPIKNQWIHKSQCIPFSSIVAGHVSVSASKDRPVIFKSTGMALFDVIAAQTIYEKAVRQGAGQTISL</sequence>
<name>A0A0F5I2V2_BACTR</name>
<dbReference type="InterPro" id="IPR036291">
    <property type="entry name" value="NAD(P)-bd_dom_sf"/>
</dbReference>
<reference evidence="1" key="1">
    <citation type="submission" date="2015-02" db="EMBL/GenBank/DDBJ databases">
        <title>Genome Assembly of Bacillaceae bacterium MTCC 8252.</title>
        <authorList>
            <person name="Verma A."/>
            <person name="Khatri I."/>
            <person name="Mual P."/>
            <person name="Subramanian S."/>
            <person name="Krishnamurthi S."/>
        </authorList>
    </citation>
    <scope>NUCLEOTIDE SEQUENCE [LARGE SCALE GENOMIC DNA]</scope>
    <source>
        <strain evidence="1">MTCC 8252</strain>
    </source>
</reference>
<gene>
    <name evidence="1" type="ORF">QY95_02005</name>
</gene>
<dbReference type="InterPro" id="IPR023401">
    <property type="entry name" value="ODC_N"/>
</dbReference>
<proteinExistence type="predicted"/>
<dbReference type="EMBL" id="JWIR02000037">
    <property type="protein sequence ID" value="KKB39788.1"/>
    <property type="molecule type" value="Genomic_DNA"/>
</dbReference>
<evidence type="ECO:0000313" key="2">
    <source>
        <dbReference type="Proteomes" id="UP000031563"/>
    </source>
</evidence>
<dbReference type="RefSeq" id="WP_040047469.1">
    <property type="nucleotide sequence ID" value="NZ_JWIR02000037.1"/>
</dbReference>
<dbReference type="OrthoDB" id="9792005at2"/>
<dbReference type="Gene3D" id="3.40.50.720">
    <property type="entry name" value="NAD(P)-binding Rossmann-like Domain"/>
    <property type="match status" value="1"/>
</dbReference>
<protein>
    <submittedName>
        <fullName evidence="1">Ornithine cyclodeaminase</fullName>
    </submittedName>
</protein>
<dbReference type="Proteomes" id="UP000031563">
    <property type="component" value="Unassembled WGS sequence"/>
</dbReference>